<sequence>MNSTKNEPQSWAELLKMREAERNAPPPKEYYVRPTITFHPDGGVIYAQAPTTKPIEEKENEGINVDSHFYTSTRIVDPFDENEEDDDKETKRLKALRMRQNRHDHGLDITSWKIKSKYERERDDENEFRNRPRNYPKAQMESENYDIISGVPHQSPYKDTIQNILKQREYAKRMETKRDFDPISNTFPSESLENQRTTSELQTRKREVDYYTNKLFPNERRAKNTLVNIITGEVKNEEAAKAINEFPTSDTRRCVTALRLEKEIVERREKAQRSKSSQAACRFNNGRMKEIRNWNIISGESSKVGWNENVKMKPSIWTWCQAERLDV</sequence>
<evidence type="ECO:0000313" key="3">
    <source>
        <dbReference type="Proteomes" id="UP001470230"/>
    </source>
</evidence>
<organism evidence="2 3">
    <name type="scientific">Tritrichomonas musculus</name>
    <dbReference type="NCBI Taxonomy" id="1915356"/>
    <lineage>
        <taxon>Eukaryota</taxon>
        <taxon>Metamonada</taxon>
        <taxon>Parabasalia</taxon>
        <taxon>Tritrichomonadida</taxon>
        <taxon>Tritrichomonadidae</taxon>
        <taxon>Tritrichomonas</taxon>
    </lineage>
</organism>
<evidence type="ECO:0000256" key="1">
    <source>
        <dbReference type="SAM" id="MobiDB-lite"/>
    </source>
</evidence>
<comment type="caution">
    <text evidence="2">The sequence shown here is derived from an EMBL/GenBank/DDBJ whole genome shotgun (WGS) entry which is preliminary data.</text>
</comment>
<keyword evidence="3" id="KW-1185">Reference proteome</keyword>
<name>A0ABR2KH71_9EUKA</name>
<feature type="region of interest" description="Disordered" evidence="1">
    <location>
        <begin position="180"/>
        <end position="201"/>
    </location>
</feature>
<dbReference type="EMBL" id="JAPFFF010000005">
    <property type="protein sequence ID" value="KAK8890308.1"/>
    <property type="molecule type" value="Genomic_DNA"/>
</dbReference>
<reference evidence="2 3" key="1">
    <citation type="submission" date="2024-04" db="EMBL/GenBank/DDBJ databases">
        <title>Tritrichomonas musculus Genome.</title>
        <authorList>
            <person name="Alves-Ferreira E."/>
            <person name="Grigg M."/>
            <person name="Lorenzi H."/>
            <person name="Galac M."/>
        </authorList>
    </citation>
    <scope>NUCLEOTIDE SEQUENCE [LARGE SCALE GENOMIC DNA]</scope>
    <source>
        <strain evidence="2 3">EAF2021</strain>
    </source>
</reference>
<gene>
    <name evidence="2" type="ORF">M9Y10_035081</name>
</gene>
<proteinExistence type="predicted"/>
<protein>
    <submittedName>
        <fullName evidence="2">Uncharacterized protein</fullName>
    </submittedName>
</protein>
<evidence type="ECO:0000313" key="2">
    <source>
        <dbReference type="EMBL" id="KAK8890308.1"/>
    </source>
</evidence>
<dbReference type="Proteomes" id="UP001470230">
    <property type="component" value="Unassembled WGS sequence"/>
</dbReference>
<accession>A0ABR2KH71</accession>
<feature type="compositionally biased region" description="Polar residues" evidence="1">
    <location>
        <begin position="183"/>
        <end position="201"/>
    </location>
</feature>